<proteinExistence type="predicted"/>
<keyword evidence="1" id="KW-0812">Transmembrane</keyword>
<name>A0A974D3W7_XENLA</name>
<organism evidence="2 3">
    <name type="scientific">Xenopus laevis</name>
    <name type="common">African clawed frog</name>
    <dbReference type="NCBI Taxonomy" id="8355"/>
    <lineage>
        <taxon>Eukaryota</taxon>
        <taxon>Metazoa</taxon>
        <taxon>Chordata</taxon>
        <taxon>Craniata</taxon>
        <taxon>Vertebrata</taxon>
        <taxon>Euteleostomi</taxon>
        <taxon>Amphibia</taxon>
        <taxon>Batrachia</taxon>
        <taxon>Anura</taxon>
        <taxon>Pipoidea</taxon>
        <taxon>Pipidae</taxon>
        <taxon>Xenopodinae</taxon>
        <taxon>Xenopus</taxon>
        <taxon>Xenopus</taxon>
    </lineage>
</organism>
<feature type="transmembrane region" description="Helical" evidence="1">
    <location>
        <begin position="12"/>
        <end position="30"/>
    </location>
</feature>
<dbReference type="Proteomes" id="UP000694892">
    <property type="component" value="Chromosome 4L"/>
</dbReference>
<gene>
    <name evidence="2" type="ORF">XELAEV_18021980mg</name>
</gene>
<dbReference type="EMBL" id="CM004472">
    <property type="protein sequence ID" value="OCT83841.1"/>
    <property type="molecule type" value="Genomic_DNA"/>
</dbReference>
<reference evidence="3" key="1">
    <citation type="journal article" date="2016" name="Nature">
        <title>Genome evolution in the allotetraploid frog Xenopus laevis.</title>
        <authorList>
            <person name="Session A.M."/>
            <person name="Uno Y."/>
            <person name="Kwon T."/>
            <person name="Chapman J.A."/>
            <person name="Toyoda A."/>
            <person name="Takahashi S."/>
            <person name="Fukui A."/>
            <person name="Hikosaka A."/>
            <person name="Suzuki A."/>
            <person name="Kondo M."/>
            <person name="van Heeringen S.J."/>
            <person name="Quigley I."/>
            <person name="Heinz S."/>
            <person name="Ogino H."/>
            <person name="Ochi H."/>
            <person name="Hellsten U."/>
            <person name="Lyons J.B."/>
            <person name="Simakov O."/>
            <person name="Putnam N."/>
            <person name="Stites J."/>
            <person name="Kuroki Y."/>
            <person name="Tanaka T."/>
            <person name="Michiue T."/>
            <person name="Watanabe M."/>
            <person name="Bogdanovic O."/>
            <person name="Lister R."/>
            <person name="Georgiou G."/>
            <person name="Paranjpe S.S."/>
            <person name="van Kruijsbergen I."/>
            <person name="Shu S."/>
            <person name="Carlson J."/>
            <person name="Kinoshita T."/>
            <person name="Ohta Y."/>
            <person name="Mawaribuchi S."/>
            <person name="Jenkins J."/>
            <person name="Grimwood J."/>
            <person name="Schmutz J."/>
            <person name="Mitros T."/>
            <person name="Mozaffari S.V."/>
            <person name="Suzuki Y."/>
            <person name="Haramoto Y."/>
            <person name="Yamamoto T.S."/>
            <person name="Takagi C."/>
            <person name="Heald R."/>
            <person name="Miller K."/>
            <person name="Haudenschild C."/>
            <person name="Kitzman J."/>
            <person name="Nakayama T."/>
            <person name="Izutsu Y."/>
            <person name="Robert J."/>
            <person name="Fortriede J."/>
            <person name="Burns K."/>
            <person name="Lotay V."/>
            <person name="Karimi K."/>
            <person name="Yasuoka Y."/>
            <person name="Dichmann D.S."/>
            <person name="Flajnik M.F."/>
            <person name="Houston D.W."/>
            <person name="Shendure J."/>
            <person name="DuPasquier L."/>
            <person name="Vize P.D."/>
            <person name="Zorn A.M."/>
            <person name="Ito M."/>
            <person name="Marcotte E.M."/>
            <person name="Wallingford J.B."/>
            <person name="Ito Y."/>
            <person name="Asashima M."/>
            <person name="Ueno N."/>
            <person name="Matsuda Y."/>
            <person name="Veenstra G.J."/>
            <person name="Fujiyama A."/>
            <person name="Harland R.M."/>
            <person name="Taira M."/>
            <person name="Rokhsar D.S."/>
        </authorList>
    </citation>
    <scope>NUCLEOTIDE SEQUENCE [LARGE SCALE GENOMIC DNA]</scope>
    <source>
        <strain evidence="3">J</strain>
    </source>
</reference>
<keyword evidence="1" id="KW-1133">Transmembrane helix</keyword>
<evidence type="ECO:0000256" key="1">
    <source>
        <dbReference type="SAM" id="Phobius"/>
    </source>
</evidence>
<accession>A0A974D3W7</accession>
<evidence type="ECO:0000313" key="3">
    <source>
        <dbReference type="Proteomes" id="UP000694892"/>
    </source>
</evidence>
<keyword evidence="1" id="KW-0472">Membrane</keyword>
<evidence type="ECO:0000313" key="2">
    <source>
        <dbReference type="EMBL" id="OCT83841.1"/>
    </source>
</evidence>
<protein>
    <submittedName>
        <fullName evidence="2">Uncharacterized protein</fullName>
    </submittedName>
</protein>
<feature type="transmembrane region" description="Helical" evidence="1">
    <location>
        <begin position="74"/>
        <end position="94"/>
    </location>
</feature>
<sequence>MSVFSVPSRHRKFEVLVMLLCLGLIIFAPLKKTVHNAPQQCLNLRFEFTISCLKYKARQTKCIKRLNKRLRGDHIIKCIFFLSLLLYFFCISGYGSPPSSPSNWEMVHFVFHGYLTRFIPC</sequence>
<dbReference type="AlphaFoldDB" id="A0A974D3W7"/>